<protein>
    <submittedName>
        <fullName evidence="1">Uncharacterized protein</fullName>
    </submittedName>
</protein>
<dbReference type="AlphaFoldDB" id="A0A2P2J2Y7"/>
<reference evidence="1" key="1">
    <citation type="submission" date="2018-02" db="EMBL/GenBank/DDBJ databases">
        <title>Rhizophora mucronata_Transcriptome.</title>
        <authorList>
            <person name="Meera S.P."/>
            <person name="Sreeshan A."/>
            <person name="Augustine A."/>
        </authorList>
    </citation>
    <scope>NUCLEOTIDE SEQUENCE</scope>
    <source>
        <tissue evidence="1">Leaf</tissue>
    </source>
</reference>
<dbReference type="EMBL" id="GGEC01007403">
    <property type="protein sequence ID" value="MBW87886.1"/>
    <property type="molecule type" value="Transcribed_RNA"/>
</dbReference>
<accession>A0A2P2J2Y7</accession>
<sequence length="46" mass="5415">MVDDILLRLLLLLKFRNSTCNKERALLNHMLRTLYSILLPCCIIVK</sequence>
<organism evidence="1">
    <name type="scientific">Rhizophora mucronata</name>
    <name type="common">Asiatic mangrove</name>
    <dbReference type="NCBI Taxonomy" id="61149"/>
    <lineage>
        <taxon>Eukaryota</taxon>
        <taxon>Viridiplantae</taxon>
        <taxon>Streptophyta</taxon>
        <taxon>Embryophyta</taxon>
        <taxon>Tracheophyta</taxon>
        <taxon>Spermatophyta</taxon>
        <taxon>Magnoliopsida</taxon>
        <taxon>eudicotyledons</taxon>
        <taxon>Gunneridae</taxon>
        <taxon>Pentapetalae</taxon>
        <taxon>rosids</taxon>
        <taxon>fabids</taxon>
        <taxon>Malpighiales</taxon>
        <taxon>Rhizophoraceae</taxon>
        <taxon>Rhizophora</taxon>
    </lineage>
</organism>
<evidence type="ECO:0000313" key="1">
    <source>
        <dbReference type="EMBL" id="MBW87886.1"/>
    </source>
</evidence>
<name>A0A2P2J2Y7_RHIMU</name>
<proteinExistence type="predicted"/>